<dbReference type="SUPFAM" id="SSF81321">
    <property type="entry name" value="Family A G protein-coupled receptor-like"/>
    <property type="match status" value="1"/>
</dbReference>
<reference evidence="8" key="1">
    <citation type="submission" date="2021-06" db="EMBL/GenBank/DDBJ databases">
        <authorList>
            <person name="Hodson N. C."/>
            <person name="Mongue J. A."/>
            <person name="Jaron S. K."/>
        </authorList>
    </citation>
    <scope>NUCLEOTIDE SEQUENCE</scope>
</reference>
<comment type="subcellular location">
    <subcellularLocation>
        <location evidence="1">Membrane</location>
    </subcellularLocation>
</comment>
<dbReference type="SMART" id="SM01381">
    <property type="entry name" value="7TM_GPCR_Srsx"/>
    <property type="match status" value="1"/>
</dbReference>
<sequence>MEPAEYQPIDLKLTGVGVTIITIVGVMGNTLSAIVLYQPKMRSSVTLLLLGLTFCDTTFLITLFVLQGLRALVFDYFLGIRFAEKFFGFLTSNFFIVSSFALTGSYYFTMATTLDRYVAVWWPLKARHLCTWSRARYVAAVVVLISITYPTFSNLYIVESPESLENRTRLILSKCGEDFHVPKDEASKFIDASFESDFLSWPYLIIMMLFPFTTLVVFNSLIYVKVRQANKTRKNMTSQENTDISYAVICVMITVLFLSCNSALITMAVLMRFYNCKFQQWKSVLISVDTFLVSVNSSSNFIIYCTMGTRFRRQLKRVLSHWSVFSRCFPIEPGLGGNISMKTTRSMSTDSEINTVFSGVTLIVFNFLSSITPGEIVPSPGFQGFRQYMMCWRIFYIFEFLFLYDENVALC</sequence>
<dbReference type="CDD" id="cd14978">
    <property type="entry name" value="7tmA_FMRFamide_R-like"/>
    <property type="match status" value="1"/>
</dbReference>
<evidence type="ECO:0000256" key="4">
    <source>
        <dbReference type="ARBA" id="ARBA00022989"/>
    </source>
</evidence>
<keyword evidence="3 6" id="KW-0812">Transmembrane</keyword>
<dbReference type="PANTHER" id="PTHR46641:SF24">
    <property type="entry name" value="G-PROTEIN COUPLED RECEPTORS FAMILY 1 PROFILE DOMAIN-CONTAINING PROTEIN"/>
    <property type="match status" value="1"/>
</dbReference>
<feature type="domain" description="G-protein coupled receptors family 1 profile" evidence="7">
    <location>
        <begin position="28"/>
        <end position="304"/>
    </location>
</feature>
<comment type="caution">
    <text evidence="8">The sequence shown here is derived from an EMBL/GenBank/DDBJ whole genome shotgun (WGS) entry which is preliminary data.</text>
</comment>
<keyword evidence="4 6" id="KW-1133">Transmembrane helix</keyword>
<evidence type="ECO:0000256" key="5">
    <source>
        <dbReference type="ARBA" id="ARBA00023136"/>
    </source>
</evidence>
<comment type="similarity">
    <text evidence="2">Belongs to the G-protein coupled receptor 1 family.</text>
</comment>
<evidence type="ECO:0000313" key="8">
    <source>
        <dbReference type="EMBL" id="CAG7833203.1"/>
    </source>
</evidence>
<dbReference type="Proteomes" id="UP000708208">
    <property type="component" value="Unassembled WGS sequence"/>
</dbReference>
<evidence type="ECO:0000259" key="7">
    <source>
        <dbReference type="PROSITE" id="PS50262"/>
    </source>
</evidence>
<proteinExistence type="inferred from homology"/>
<name>A0A8J2PJR9_9HEXA</name>
<feature type="transmembrane region" description="Helical" evidence="6">
    <location>
        <begin position="137"/>
        <end position="157"/>
    </location>
</feature>
<evidence type="ECO:0000256" key="2">
    <source>
        <dbReference type="ARBA" id="ARBA00010663"/>
    </source>
</evidence>
<feature type="transmembrane region" description="Helical" evidence="6">
    <location>
        <begin position="86"/>
        <end position="108"/>
    </location>
</feature>
<dbReference type="PROSITE" id="PS50262">
    <property type="entry name" value="G_PROTEIN_RECEP_F1_2"/>
    <property type="match status" value="1"/>
</dbReference>
<dbReference type="PANTHER" id="PTHR46641">
    <property type="entry name" value="FMRFAMIDE RECEPTOR-RELATED"/>
    <property type="match status" value="1"/>
</dbReference>
<keyword evidence="5 6" id="KW-0472">Membrane</keyword>
<accession>A0A8J2PJR9</accession>
<dbReference type="InterPro" id="IPR000276">
    <property type="entry name" value="GPCR_Rhodpsn"/>
</dbReference>
<feature type="transmembrane region" description="Helical" evidence="6">
    <location>
        <begin position="16"/>
        <end position="37"/>
    </location>
</feature>
<feature type="transmembrane region" description="Helical" evidence="6">
    <location>
        <begin position="201"/>
        <end position="224"/>
    </location>
</feature>
<evidence type="ECO:0000256" key="6">
    <source>
        <dbReference type="SAM" id="Phobius"/>
    </source>
</evidence>
<dbReference type="InterPro" id="IPR052954">
    <property type="entry name" value="GPCR-Ligand_Int"/>
</dbReference>
<gene>
    <name evidence="8" type="ORF">AFUS01_LOCUS42846</name>
</gene>
<dbReference type="AlphaFoldDB" id="A0A8J2PJR9"/>
<dbReference type="Pfam" id="PF00001">
    <property type="entry name" value="7tm_1"/>
    <property type="match status" value="1"/>
</dbReference>
<evidence type="ECO:0000256" key="3">
    <source>
        <dbReference type="ARBA" id="ARBA00022692"/>
    </source>
</evidence>
<dbReference type="EMBL" id="CAJVCH010569036">
    <property type="protein sequence ID" value="CAG7833203.1"/>
    <property type="molecule type" value="Genomic_DNA"/>
</dbReference>
<feature type="transmembrane region" description="Helical" evidence="6">
    <location>
        <begin position="244"/>
        <end position="271"/>
    </location>
</feature>
<feature type="transmembrane region" description="Helical" evidence="6">
    <location>
        <begin position="44"/>
        <end position="66"/>
    </location>
</feature>
<feature type="transmembrane region" description="Helical" evidence="6">
    <location>
        <begin position="283"/>
        <end position="307"/>
    </location>
</feature>
<dbReference type="InterPro" id="IPR017452">
    <property type="entry name" value="GPCR_Rhodpsn_7TM"/>
</dbReference>
<dbReference type="GO" id="GO:0004930">
    <property type="term" value="F:G protein-coupled receptor activity"/>
    <property type="evidence" value="ECO:0007669"/>
    <property type="project" value="InterPro"/>
</dbReference>
<evidence type="ECO:0000313" key="9">
    <source>
        <dbReference type="Proteomes" id="UP000708208"/>
    </source>
</evidence>
<protein>
    <recommendedName>
        <fullName evidence="7">G-protein coupled receptors family 1 profile domain-containing protein</fullName>
    </recommendedName>
</protein>
<keyword evidence="9" id="KW-1185">Reference proteome</keyword>
<organism evidence="8 9">
    <name type="scientific">Allacma fusca</name>
    <dbReference type="NCBI Taxonomy" id="39272"/>
    <lineage>
        <taxon>Eukaryota</taxon>
        <taxon>Metazoa</taxon>
        <taxon>Ecdysozoa</taxon>
        <taxon>Arthropoda</taxon>
        <taxon>Hexapoda</taxon>
        <taxon>Collembola</taxon>
        <taxon>Symphypleona</taxon>
        <taxon>Sminthuridae</taxon>
        <taxon>Allacma</taxon>
    </lineage>
</organism>
<dbReference type="GO" id="GO:0016020">
    <property type="term" value="C:membrane"/>
    <property type="evidence" value="ECO:0007669"/>
    <property type="project" value="UniProtKB-SubCell"/>
</dbReference>
<evidence type="ECO:0000256" key="1">
    <source>
        <dbReference type="ARBA" id="ARBA00004370"/>
    </source>
</evidence>
<dbReference type="OrthoDB" id="10011262at2759"/>